<evidence type="ECO:0000313" key="1">
    <source>
        <dbReference type="EMBL" id="CAL1360596.1"/>
    </source>
</evidence>
<proteinExistence type="predicted"/>
<dbReference type="EMBL" id="OZ034814">
    <property type="protein sequence ID" value="CAL1360596.1"/>
    <property type="molecule type" value="Genomic_DNA"/>
</dbReference>
<dbReference type="Proteomes" id="UP001497516">
    <property type="component" value="Chromosome 10"/>
</dbReference>
<sequence>MSGQFNTTEFLQTITGQIGAIFKTQFDRIDTLSQALPELERAAAAPRDREAEAEQGQGNQELLAQIEELEQQVVVHNPVPVRRNPILLENLKRVDVPRLGMEDHTVLPVQSIH</sequence>
<accession>A0AAV2CWW6</accession>
<evidence type="ECO:0000313" key="2">
    <source>
        <dbReference type="Proteomes" id="UP001497516"/>
    </source>
</evidence>
<protein>
    <submittedName>
        <fullName evidence="1">Uncharacterized protein</fullName>
    </submittedName>
</protein>
<organism evidence="1 2">
    <name type="scientific">Linum trigynum</name>
    <dbReference type="NCBI Taxonomy" id="586398"/>
    <lineage>
        <taxon>Eukaryota</taxon>
        <taxon>Viridiplantae</taxon>
        <taxon>Streptophyta</taxon>
        <taxon>Embryophyta</taxon>
        <taxon>Tracheophyta</taxon>
        <taxon>Spermatophyta</taxon>
        <taxon>Magnoliopsida</taxon>
        <taxon>eudicotyledons</taxon>
        <taxon>Gunneridae</taxon>
        <taxon>Pentapetalae</taxon>
        <taxon>rosids</taxon>
        <taxon>fabids</taxon>
        <taxon>Malpighiales</taxon>
        <taxon>Linaceae</taxon>
        <taxon>Linum</taxon>
    </lineage>
</organism>
<keyword evidence="2" id="KW-1185">Reference proteome</keyword>
<reference evidence="1 2" key="1">
    <citation type="submission" date="2024-04" db="EMBL/GenBank/DDBJ databases">
        <authorList>
            <person name="Fracassetti M."/>
        </authorList>
    </citation>
    <scope>NUCLEOTIDE SEQUENCE [LARGE SCALE GENOMIC DNA]</scope>
</reference>
<name>A0AAV2CWW6_9ROSI</name>
<gene>
    <name evidence="1" type="ORF">LTRI10_LOCUS8021</name>
</gene>
<dbReference type="AlphaFoldDB" id="A0AAV2CWW6"/>